<evidence type="ECO:0000256" key="5">
    <source>
        <dbReference type="ARBA" id="ARBA00011921"/>
    </source>
</evidence>
<feature type="domain" description="Peptidase M20 dimerisation" evidence="17">
    <location>
        <begin position="175"/>
        <end position="282"/>
    </location>
</feature>
<dbReference type="CDD" id="cd03891">
    <property type="entry name" value="M20_DapE_proteobac"/>
    <property type="match status" value="1"/>
</dbReference>
<gene>
    <name evidence="16 18" type="primary">dapE</name>
    <name evidence="18" type="ORF">D9V70_00470</name>
</gene>
<name>A0A4D6YD02_9GAMM</name>
<dbReference type="GO" id="GO:0008777">
    <property type="term" value="F:acetylornithine deacetylase activity"/>
    <property type="evidence" value="ECO:0007669"/>
    <property type="project" value="TreeGrafter"/>
</dbReference>
<evidence type="ECO:0000256" key="8">
    <source>
        <dbReference type="ARBA" id="ARBA00022723"/>
    </source>
</evidence>
<evidence type="ECO:0000256" key="15">
    <source>
        <dbReference type="ARBA" id="ARBA00051301"/>
    </source>
</evidence>
<sequence>MNCPIVTLTQELIRIPSISPQDLGCQDIIIKRLCKMGFQIKIININDTKNFWAFRGNGKTLTFVGHTDVVSPGKEKYWNTNPFDPIIKNGFLFGRGASDMKGALSSMIIAAERFVNKFPNHKGRLSFLITSDEESHATNGTIKVVEYLMSKNDKIDYCIVGEPSSTAIVGDVIKNGRRGSITANLTIHGIQGHIAYPHLADNPIHKGLPIILKILSMKLDNGNDFFSPTIINVANIHAGDGTNNIIPGTLFVQFNIRFNTEISDREIKQKILNILDQNNINYTIKWFLSGQPFLTKKGFLVDTVIKSIIDFNKKSPILSTSGGTSDGRFIALMGSEIVELGLTNNTIHKVNECVKIIDLKLLTCIYENIMKNLLA</sequence>
<dbReference type="GO" id="GO:0019877">
    <property type="term" value="P:diaminopimelate biosynthetic process"/>
    <property type="evidence" value="ECO:0007669"/>
    <property type="project" value="UniProtKB-UniRule"/>
</dbReference>
<dbReference type="InterPro" id="IPR050072">
    <property type="entry name" value="Peptidase_M20A"/>
</dbReference>
<evidence type="ECO:0000313" key="19">
    <source>
        <dbReference type="Proteomes" id="UP000298564"/>
    </source>
</evidence>
<dbReference type="Pfam" id="PF01546">
    <property type="entry name" value="Peptidase_M20"/>
    <property type="match status" value="1"/>
</dbReference>
<evidence type="ECO:0000256" key="6">
    <source>
        <dbReference type="ARBA" id="ARBA00022391"/>
    </source>
</evidence>
<dbReference type="InterPro" id="IPR011650">
    <property type="entry name" value="Peptidase_M20_dimer"/>
</dbReference>
<feature type="binding site" evidence="16">
    <location>
        <position position="99"/>
    </location>
    <ligand>
        <name>Zn(2+)</name>
        <dbReference type="ChEBI" id="CHEBI:29105"/>
        <label>1</label>
    </ligand>
</feature>
<dbReference type="PROSITE" id="PS00759">
    <property type="entry name" value="ARGE_DAPE_CPG2_2"/>
    <property type="match status" value="1"/>
</dbReference>
<feature type="active site" description="Proton acceptor" evidence="16">
    <location>
        <position position="133"/>
    </location>
</feature>
<feature type="binding site" evidence="16">
    <location>
        <position position="162"/>
    </location>
    <ligand>
        <name>Zn(2+)</name>
        <dbReference type="ChEBI" id="CHEBI:29105"/>
        <label>1</label>
    </ligand>
</feature>
<evidence type="ECO:0000256" key="10">
    <source>
        <dbReference type="ARBA" id="ARBA00022833"/>
    </source>
</evidence>
<comment type="subunit">
    <text evidence="4 16">Homodimer.</text>
</comment>
<feature type="binding site" evidence="16">
    <location>
        <position position="348"/>
    </location>
    <ligand>
        <name>Zn(2+)</name>
        <dbReference type="ChEBI" id="CHEBI:29105"/>
        <label>2</label>
    </ligand>
</feature>
<keyword evidence="12 16" id="KW-0457">Lysine biosynthesis</keyword>
<dbReference type="HAMAP" id="MF_01690">
    <property type="entry name" value="DapE"/>
    <property type="match status" value="1"/>
</dbReference>
<feature type="active site" evidence="16">
    <location>
        <position position="68"/>
    </location>
</feature>
<evidence type="ECO:0000313" key="18">
    <source>
        <dbReference type="EMBL" id="QCI22425.1"/>
    </source>
</evidence>
<dbReference type="PANTHER" id="PTHR43808">
    <property type="entry name" value="ACETYLORNITHINE DEACETYLASE"/>
    <property type="match status" value="1"/>
</dbReference>
<keyword evidence="13 16" id="KW-0170">Cobalt</keyword>
<keyword evidence="10 16" id="KW-0862">Zinc</keyword>
<dbReference type="OrthoDB" id="9809784at2"/>
<dbReference type="AlphaFoldDB" id="A0A4D6YD02"/>
<evidence type="ECO:0000256" key="7">
    <source>
        <dbReference type="ARBA" id="ARBA00022605"/>
    </source>
</evidence>
<dbReference type="NCBIfam" id="TIGR01246">
    <property type="entry name" value="dapE_proteo"/>
    <property type="match status" value="1"/>
</dbReference>
<dbReference type="GO" id="GO:0009089">
    <property type="term" value="P:lysine biosynthetic process via diaminopimelate"/>
    <property type="evidence" value="ECO:0007669"/>
    <property type="project" value="UniProtKB-UniRule"/>
</dbReference>
<keyword evidence="7 16" id="KW-0028">Amino-acid biosynthesis</keyword>
<dbReference type="GO" id="GO:0050897">
    <property type="term" value="F:cobalt ion binding"/>
    <property type="evidence" value="ECO:0007669"/>
    <property type="project" value="UniProtKB-UniRule"/>
</dbReference>
<evidence type="ECO:0000256" key="1">
    <source>
        <dbReference type="ARBA" id="ARBA00001941"/>
    </source>
</evidence>
<dbReference type="InterPro" id="IPR002933">
    <property type="entry name" value="Peptidase_M20"/>
</dbReference>
<evidence type="ECO:0000256" key="4">
    <source>
        <dbReference type="ARBA" id="ARBA00011738"/>
    </source>
</evidence>
<feature type="binding site" evidence="16">
    <location>
        <position position="99"/>
    </location>
    <ligand>
        <name>Zn(2+)</name>
        <dbReference type="ChEBI" id="CHEBI:29105"/>
        <label>2</label>
    </ligand>
</feature>
<evidence type="ECO:0000256" key="2">
    <source>
        <dbReference type="ARBA" id="ARBA00005130"/>
    </source>
</evidence>
<dbReference type="FunFam" id="3.40.630.10:FF:000005">
    <property type="entry name" value="Succinyl-diaminopimelate desuccinylase"/>
    <property type="match status" value="1"/>
</dbReference>
<proteinExistence type="inferred from homology"/>
<reference evidence="18 19" key="2">
    <citation type="submission" date="2019-05" db="EMBL/GenBank/DDBJ databases">
        <title>Genome evolution of the obligate endosymbiont Buchnera aphidicola.</title>
        <authorList>
            <person name="Moran N.A."/>
        </authorList>
    </citation>
    <scope>NUCLEOTIDE SEQUENCE [LARGE SCALE GENOMIC DNA]</scope>
    <source>
        <strain evidence="18 19">Lps</strain>
    </source>
</reference>
<dbReference type="GO" id="GO:0008270">
    <property type="term" value="F:zinc ion binding"/>
    <property type="evidence" value="ECO:0007669"/>
    <property type="project" value="UniProtKB-UniRule"/>
</dbReference>
<comment type="function">
    <text evidence="16">Catalyzes the hydrolysis of N-succinyl-L,L-diaminopimelic acid (SDAP), forming succinate and LL-2,6-diaminopimelate (DAP), an intermediate involved in the bacterial biosynthesis of lysine and meso-diaminopimelic acid, an essential component of bacterial cell walls.</text>
</comment>
<accession>A0A4D6YD02</accession>
<comment type="pathway">
    <text evidence="2 16">Amino-acid biosynthesis; L-lysine biosynthesis via DAP pathway; LL-2,6-diaminopimelate from (S)-tetrahydrodipicolinate (succinylase route): step 3/3.</text>
</comment>
<organism evidence="18 19">
    <name type="scientific">Buchnera aphidicola</name>
    <name type="common">Lipaphis pseudobrassicae</name>
    <dbReference type="NCBI Taxonomy" id="1258543"/>
    <lineage>
        <taxon>Bacteria</taxon>
        <taxon>Pseudomonadati</taxon>
        <taxon>Pseudomonadota</taxon>
        <taxon>Gammaproteobacteria</taxon>
        <taxon>Enterobacterales</taxon>
        <taxon>Erwiniaceae</taxon>
        <taxon>Buchnera</taxon>
    </lineage>
</organism>
<evidence type="ECO:0000256" key="11">
    <source>
        <dbReference type="ARBA" id="ARBA00022915"/>
    </source>
</evidence>
<evidence type="ECO:0000256" key="9">
    <source>
        <dbReference type="ARBA" id="ARBA00022801"/>
    </source>
</evidence>
<dbReference type="EC" id="3.5.1.18" evidence="5 16"/>
<evidence type="ECO:0000259" key="17">
    <source>
        <dbReference type="Pfam" id="PF07687"/>
    </source>
</evidence>
<dbReference type="GO" id="GO:0009014">
    <property type="term" value="F:succinyl-diaminopimelate desuccinylase activity"/>
    <property type="evidence" value="ECO:0007669"/>
    <property type="project" value="UniProtKB-UniRule"/>
</dbReference>
<dbReference type="InterPro" id="IPR036264">
    <property type="entry name" value="Bact_exopeptidase_dim_dom"/>
</dbReference>
<dbReference type="NCBIfam" id="NF009557">
    <property type="entry name" value="PRK13009.1"/>
    <property type="match status" value="1"/>
</dbReference>
<evidence type="ECO:0000256" key="3">
    <source>
        <dbReference type="ARBA" id="ARBA00006746"/>
    </source>
</evidence>
<dbReference type="InterPro" id="IPR005941">
    <property type="entry name" value="DapE_proteobac"/>
</dbReference>
<dbReference type="InterPro" id="IPR001261">
    <property type="entry name" value="ArgE/DapE_CS"/>
</dbReference>
<dbReference type="GO" id="GO:0006526">
    <property type="term" value="P:L-arginine biosynthetic process"/>
    <property type="evidence" value="ECO:0007669"/>
    <property type="project" value="TreeGrafter"/>
</dbReference>
<evidence type="ECO:0000256" key="13">
    <source>
        <dbReference type="ARBA" id="ARBA00023285"/>
    </source>
</evidence>
<comment type="catalytic activity">
    <reaction evidence="15 16">
        <text>N-succinyl-(2S,6S)-2,6-diaminopimelate + H2O = (2S,6S)-2,6-diaminopimelate + succinate</text>
        <dbReference type="Rhea" id="RHEA:22608"/>
        <dbReference type="ChEBI" id="CHEBI:15377"/>
        <dbReference type="ChEBI" id="CHEBI:30031"/>
        <dbReference type="ChEBI" id="CHEBI:57609"/>
        <dbReference type="ChEBI" id="CHEBI:58087"/>
        <dbReference type="EC" id="3.5.1.18"/>
    </reaction>
</comment>
<dbReference type="UniPathway" id="UPA00034">
    <property type="reaction ID" value="UER00021"/>
</dbReference>
<comment type="cofactor">
    <cofactor evidence="16">
        <name>Zn(2+)</name>
        <dbReference type="ChEBI" id="CHEBI:29105"/>
    </cofactor>
    <cofactor evidence="16">
        <name>Co(2+)</name>
        <dbReference type="ChEBI" id="CHEBI:48828"/>
    </cofactor>
    <text evidence="16">Binds 2 Zn(2+) or Co(2+) ions per subunit.</text>
</comment>
<evidence type="ECO:0000256" key="14">
    <source>
        <dbReference type="ARBA" id="ARBA00031891"/>
    </source>
</evidence>
<protein>
    <recommendedName>
        <fullName evidence="6 16">Succinyl-diaminopimelate desuccinylase</fullName>
        <shortName evidence="16">SDAP desuccinylase</shortName>
        <ecNumber evidence="5 16">3.5.1.18</ecNumber>
    </recommendedName>
    <alternativeName>
        <fullName evidence="14 16">N-succinyl-LL-2,6-diaminoheptanedioate amidohydrolase</fullName>
    </alternativeName>
</protein>
<dbReference type="PANTHER" id="PTHR43808:SF31">
    <property type="entry name" value="N-ACETYL-L-CITRULLINE DEACETYLASE"/>
    <property type="match status" value="1"/>
</dbReference>
<dbReference type="RefSeq" id="WP_158356265.1">
    <property type="nucleotide sequence ID" value="NZ_CP034870.1"/>
</dbReference>
<comment type="similarity">
    <text evidence="3 16">Belongs to the peptidase M20A family. DapE subfamily.</text>
</comment>
<dbReference type="SUPFAM" id="SSF53187">
    <property type="entry name" value="Zn-dependent exopeptidases"/>
    <property type="match status" value="1"/>
</dbReference>
<feature type="binding site" evidence="16">
    <location>
        <position position="134"/>
    </location>
    <ligand>
        <name>Zn(2+)</name>
        <dbReference type="ChEBI" id="CHEBI:29105"/>
        <label>2</label>
    </ligand>
</feature>
<dbReference type="EMBL" id="CP034870">
    <property type="protein sequence ID" value="QCI22425.1"/>
    <property type="molecule type" value="Genomic_DNA"/>
</dbReference>
<evidence type="ECO:0000256" key="16">
    <source>
        <dbReference type="HAMAP-Rule" id="MF_01690"/>
    </source>
</evidence>
<keyword evidence="9 16" id="KW-0378">Hydrolase</keyword>
<dbReference type="Pfam" id="PF07687">
    <property type="entry name" value="M20_dimer"/>
    <property type="match status" value="1"/>
</dbReference>
<dbReference type="Proteomes" id="UP000298564">
    <property type="component" value="Chromosome"/>
</dbReference>
<dbReference type="SUPFAM" id="SSF55031">
    <property type="entry name" value="Bacterial exopeptidase dimerisation domain"/>
    <property type="match status" value="1"/>
</dbReference>
<feature type="binding site" evidence="16">
    <location>
        <position position="66"/>
    </location>
    <ligand>
        <name>Zn(2+)</name>
        <dbReference type="ChEBI" id="CHEBI:29105"/>
        <label>1</label>
    </ligand>
</feature>
<keyword evidence="8 16" id="KW-0479">Metal-binding</keyword>
<evidence type="ECO:0000256" key="12">
    <source>
        <dbReference type="ARBA" id="ARBA00023154"/>
    </source>
</evidence>
<keyword evidence="11 16" id="KW-0220">Diaminopimelate biosynthesis</keyword>
<comment type="cofactor">
    <cofactor evidence="1">
        <name>Co(2+)</name>
        <dbReference type="ChEBI" id="CHEBI:48828"/>
    </cofactor>
</comment>
<reference evidence="18 19" key="1">
    <citation type="submission" date="2018-12" db="EMBL/GenBank/DDBJ databases">
        <authorList>
            <person name="Chong R.A."/>
        </authorList>
    </citation>
    <scope>NUCLEOTIDE SEQUENCE [LARGE SCALE GENOMIC DNA]</scope>
    <source>
        <strain evidence="18 19">Lps</strain>
    </source>
</reference>
<dbReference type="Gene3D" id="3.40.630.10">
    <property type="entry name" value="Zn peptidases"/>
    <property type="match status" value="2"/>
</dbReference>